<comment type="caution">
    <text evidence="8">The sequence shown here is derived from an EMBL/GenBank/DDBJ whole genome shotgun (WGS) entry which is preliminary data.</text>
</comment>
<proteinExistence type="predicted"/>
<sequence length="922" mass="103769">MLETGDGPAISFAGQNNRFNSIFIDGAVNNDVFGLAGSGTNGGQTGIQPISPDAIDQLSISLSPYDVTIGGFTGGGVNAVTRSGTNNVEGSAYYFFRNQELAGLTPTDDPNAKRTKLSDFTSQTYGFRVGGPIVKNKLFFFINGEIQRDRTPQPFDQNYQGNSTQQDLDNLRQYLITKYGYDPGDYRNNTSEQNGNKLFVKLNWNISKKHRLLLRHSYSYAEKLQPNRSTSQVINFFNSAVFFPSTTNSTALEWSFNDNRIANKMILGYTAVRDNRGYVGNPFPFVSIIDGNGTINFGSEQFSIGNELNQDVLTLTNNFSIYKGRHTITLGTHNEYYNIYNLFVRQNFGVYTYNSLQDFLNDAGPSFYTRTYVLKPSIDAAQGDAAKDAAAKFRVLQTGWYAQDEFQVNNRLKITGGLRIDIPFFLDKPEANENFNQTTLPLLEAEWGDLKGAKSGNMPSGVLMFSPKVGFNYDVKGNQTLQIRGGAGIFTGRIPFVWPGGAYTNNGVYLATINVSNPTLASNGQPLPFNPNPKNYVGSDIAGAGSAPSQIDLFTNNFKFPQVFRTSLAVDYKLPMGWVATLEGIYTKNINYVYYRNLNLKKPTKFLNTPYGDNRPIYNGQRVDPAYDRVIWADNTNEGYTYNLTASLSRPFSNNWTAGVSYTFGRAKSLHDATSSQNSSNWRFVESTDRNNLKLGFSDFDLGSRINAYVGYRFEYSKYASTMISLFYNGQSGSRFSYTYNGAIGGNDLSGTIERSQYHLIYVPRDASEINLVNYTDSNGNTITPAQQWEALNKFIEDDPYLRKYRGQIAPRNAGRTPFTHIVDLKLMQEFKLKMNNGKENRLQITFDVFNFTNLLNKDWGRRYFISRYRIINFVGYEPDGVTPRFTFDVNTKKVKDFATIDDSGIYSSRWQAQLGIRYIFQ</sequence>
<comment type="subcellular location">
    <subcellularLocation>
        <location evidence="1">Cell outer membrane</location>
        <topology evidence="1">Multi-pass membrane protein</topology>
    </subcellularLocation>
</comment>
<evidence type="ECO:0000256" key="1">
    <source>
        <dbReference type="ARBA" id="ARBA00004571"/>
    </source>
</evidence>
<evidence type="ECO:0000256" key="2">
    <source>
        <dbReference type="ARBA" id="ARBA00022448"/>
    </source>
</evidence>
<feature type="domain" description="TonB-dependent transporter Oar-like beta-barrel" evidence="7">
    <location>
        <begin position="80"/>
        <end position="154"/>
    </location>
</feature>
<dbReference type="Gene3D" id="2.40.170.20">
    <property type="entry name" value="TonB-dependent receptor, beta-barrel domain"/>
    <property type="match status" value="1"/>
</dbReference>
<gene>
    <name evidence="8" type="ORF">FHS56_001576</name>
</gene>
<evidence type="ECO:0000313" key="9">
    <source>
        <dbReference type="Proteomes" id="UP000537126"/>
    </source>
</evidence>
<dbReference type="PANTHER" id="PTHR30069">
    <property type="entry name" value="TONB-DEPENDENT OUTER MEMBRANE RECEPTOR"/>
    <property type="match status" value="1"/>
</dbReference>
<keyword evidence="2" id="KW-0813">Transport</keyword>
<dbReference type="InterPro" id="IPR057601">
    <property type="entry name" value="Oar-like_b-barrel"/>
</dbReference>
<dbReference type="GO" id="GO:0044718">
    <property type="term" value="P:siderophore transmembrane transport"/>
    <property type="evidence" value="ECO:0007669"/>
    <property type="project" value="TreeGrafter"/>
</dbReference>
<evidence type="ECO:0000259" key="7">
    <source>
        <dbReference type="Pfam" id="PF25183"/>
    </source>
</evidence>
<dbReference type="SUPFAM" id="SSF56935">
    <property type="entry name" value="Porins"/>
    <property type="match status" value="1"/>
</dbReference>
<evidence type="ECO:0000313" key="8">
    <source>
        <dbReference type="EMBL" id="NIK74063.1"/>
    </source>
</evidence>
<accession>A0A846MR75</accession>
<dbReference type="PANTHER" id="PTHR30069:SF46">
    <property type="entry name" value="OAR PROTEIN"/>
    <property type="match status" value="1"/>
</dbReference>
<reference evidence="8 9" key="1">
    <citation type="submission" date="2020-03" db="EMBL/GenBank/DDBJ databases">
        <title>Genomic Encyclopedia of Type Strains, Phase IV (KMG-IV): sequencing the most valuable type-strain genomes for metagenomic binning, comparative biology and taxonomic classification.</title>
        <authorList>
            <person name="Goeker M."/>
        </authorList>
    </citation>
    <scope>NUCLEOTIDE SEQUENCE [LARGE SCALE GENOMIC DNA]</scope>
    <source>
        <strain evidence="8 9">DSM 5718</strain>
    </source>
</reference>
<keyword evidence="5" id="KW-0472">Membrane</keyword>
<dbReference type="GO" id="GO:0009279">
    <property type="term" value="C:cell outer membrane"/>
    <property type="evidence" value="ECO:0007669"/>
    <property type="project" value="UniProtKB-SubCell"/>
</dbReference>
<dbReference type="AlphaFoldDB" id="A0A846MR75"/>
<organism evidence="8 9">
    <name type="scientific">Thermonema lapsum</name>
    <dbReference type="NCBI Taxonomy" id="28195"/>
    <lineage>
        <taxon>Bacteria</taxon>
        <taxon>Pseudomonadati</taxon>
        <taxon>Bacteroidota</taxon>
        <taxon>Cytophagia</taxon>
        <taxon>Cytophagales</taxon>
        <taxon>Thermonemataceae</taxon>
        <taxon>Thermonema</taxon>
    </lineage>
</organism>
<dbReference type="GO" id="GO:0015344">
    <property type="term" value="F:siderophore uptake transmembrane transporter activity"/>
    <property type="evidence" value="ECO:0007669"/>
    <property type="project" value="TreeGrafter"/>
</dbReference>
<feature type="domain" description="TonB-dependent transporter Oar-like beta-barrel" evidence="7">
    <location>
        <begin position="182"/>
        <end position="856"/>
    </location>
</feature>
<keyword evidence="6" id="KW-0998">Cell outer membrane</keyword>
<protein>
    <recommendedName>
        <fullName evidence="7">TonB-dependent transporter Oar-like beta-barrel domain-containing protein</fullName>
    </recommendedName>
</protein>
<dbReference type="InterPro" id="IPR036942">
    <property type="entry name" value="Beta-barrel_TonB_sf"/>
</dbReference>
<keyword evidence="4" id="KW-0812">Transmembrane</keyword>
<dbReference type="InterPro" id="IPR039426">
    <property type="entry name" value="TonB-dep_rcpt-like"/>
</dbReference>
<name>A0A846MR75_9BACT</name>
<dbReference type="EMBL" id="JAASRN010000002">
    <property type="protein sequence ID" value="NIK74063.1"/>
    <property type="molecule type" value="Genomic_DNA"/>
</dbReference>
<evidence type="ECO:0000256" key="6">
    <source>
        <dbReference type="ARBA" id="ARBA00023237"/>
    </source>
</evidence>
<evidence type="ECO:0000256" key="3">
    <source>
        <dbReference type="ARBA" id="ARBA00022452"/>
    </source>
</evidence>
<dbReference type="RefSeq" id="WP_243844185.1">
    <property type="nucleotide sequence ID" value="NZ_JAASRN010000002.1"/>
</dbReference>
<dbReference type="Pfam" id="PF25183">
    <property type="entry name" value="OMP_b-brl_4"/>
    <property type="match status" value="2"/>
</dbReference>
<keyword evidence="3" id="KW-1134">Transmembrane beta strand</keyword>
<evidence type="ECO:0000256" key="4">
    <source>
        <dbReference type="ARBA" id="ARBA00022692"/>
    </source>
</evidence>
<dbReference type="Proteomes" id="UP000537126">
    <property type="component" value="Unassembled WGS sequence"/>
</dbReference>
<evidence type="ECO:0000256" key="5">
    <source>
        <dbReference type="ARBA" id="ARBA00023136"/>
    </source>
</evidence>
<keyword evidence="9" id="KW-1185">Reference proteome</keyword>